<dbReference type="AlphaFoldDB" id="A0A3B0PIR6"/>
<proteinExistence type="predicted"/>
<accession>A0A3B0PIR6</accession>
<reference evidence="2" key="1">
    <citation type="submission" date="2018-06" db="EMBL/GenBank/DDBJ databases">
        <authorList>
            <consortium name="Pathogen Informatics"/>
        </authorList>
    </citation>
    <scope>NUCLEOTIDE SEQUENCE [LARGE SCALE GENOMIC DNA]</scope>
    <source>
        <strain evidence="2">NCTC10132</strain>
    </source>
</reference>
<protein>
    <submittedName>
        <fullName evidence="1">Uncharacterized protein</fullName>
    </submittedName>
</protein>
<dbReference type="Proteomes" id="UP000257559">
    <property type="component" value="Chromosome"/>
</dbReference>
<organism evidence="1 2">
    <name type="scientific">Mycoplasmopsis edwardii</name>
    <dbReference type="NCBI Taxonomy" id="53558"/>
    <lineage>
        <taxon>Bacteria</taxon>
        <taxon>Bacillati</taxon>
        <taxon>Mycoplasmatota</taxon>
        <taxon>Mycoplasmoidales</taxon>
        <taxon>Metamycoplasmataceae</taxon>
        <taxon>Mycoplasmopsis</taxon>
    </lineage>
</organism>
<name>A0A3B0PIR6_9BACT</name>
<evidence type="ECO:0000313" key="2">
    <source>
        <dbReference type="Proteomes" id="UP000257559"/>
    </source>
</evidence>
<gene>
    <name evidence="1" type="ORF">NCTC10132_00517</name>
</gene>
<keyword evidence="2" id="KW-1185">Reference proteome</keyword>
<dbReference type="KEGG" id="medw:NCTC10132_00517"/>
<sequence>MIKIPVSKAGASLSALSINLISEFLTPYLLTKGTFNTCLTRTSCHSSEAMNLSNNLKAIAETSLLLCVTHENLFKNALRYL</sequence>
<dbReference type="EMBL" id="LS991951">
    <property type="protein sequence ID" value="SYV97158.1"/>
    <property type="molecule type" value="Genomic_DNA"/>
</dbReference>
<evidence type="ECO:0000313" key="1">
    <source>
        <dbReference type="EMBL" id="SYV97158.1"/>
    </source>
</evidence>